<evidence type="ECO:0008006" key="4">
    <source>
        <dbReference type="Google" id="ProtNLM"/>
    </source>
</evidence>
<reference evidence="2 3" key="1">
    <citation type="submission" date="2017-05" db="EMBL/GenBank/DDBJ databases">
        <title>Vagococcus spp. assemblies.</title>
        <authorList>
            <person name="Gulvik C.A."/>
        </authorList>
    </citation>
    <scope>NUCLEOTIDE SEQUENCE [LARGE SCALE GENOMIC DNA]</scope>
    <source>
        <strain evidence="2 3">DSM 24756</strain>
    </source>
</reference>
<feature type="transmembrane region" description="Helical" evidence="1">
    <location>
        <begin position="20"/>
        <end position="40"/>
    </location>
</feature>
<dbReference type="OrthoDB" id="9784844at2"/>
<accession>A0A430AL04</accession>
<dbReference type="PANTHER" id="PTHR40076:SF1">
    <property type="entry name" value="MEMBRANE PROTEIN"/>
    <property type="match status" value="1"/>
</dbReference>
<sequence>MLRKELKKEAEKLLHRKYGAWSLILIPVFVVLFVLFVLYFKSLPQIHYTYFGSYVTGGSAPLMFIILLVLIFVSLFIQAYYTFAAVKTVSGEELNWKQNLSEVCSENFSRVFIANLKMALYTIFWSLLLVVPGIVKAHSYAMTNYLLKKNPELNGTQALTLSRKLMNGYKMEFFIFSMSFYFWNLLAAVTWGIAGFYVLPYAQTAQVLFFDQIIAERTTDGESILPD</sequence>
<dbReference type="InterPro" id="IPR010380">
    <property type="entry name" value="DUF975"/>
</dbReference>
<feature type="transmembrane region" description="Helical" evidence="1">
    <location>
        <begin position="173"/>
        <end position="199"/>
    </location>
</feature>
<name>A0A430AL04_9ENTE</name>
<dbReference type="RefSeq" id="WP_126823440.1">
    <property type="nucleotide sequence ID" value="NZ_JBHLWU010000001.1"/>
</dbReference>
<feature type="transmembrane region" description="Helical" evidence="1">
    <location>
        <begin position="60"/>
        <end position="81"/>
    </location>
</feature>
<evidence type="ECO:0000313" key="3">
    <source>
        <dbReference type="Proteomes" id="UP000288669"/>
    </source>
</evidence>
<gene>
    <name evidence="2" type="ORF">CBF30_05300</name>
</gene>
<evidence type="ECO:0000256" key="1">
    <source>
        <dbReference type="SAM" id="Phobius"/>
    </source>
</evidence>
<comment type="caution">
    <text evidence="2">The sequence shown here is derived from an EMBL/GenBank/DDBJ whole genome shotgun (WGS) entry which is preliminary data.</text>
</comment>
<dbReference type="PANTHER" id="PTHR40076">
    <property type="entry name" value="MEMBRANE PROTEIN-RELATED"/>
    <property type="match status" value="1"/>
</dbReference>
<feature type="transmembrane region" description="Helical" evidence="1">
    <location>
        <begin position="118"/>
        <end position="135"/>
    </location>
</feature>
<dbReference type="Proteomes" id="UP000288669">
    <property type="component" value="Unassembled WGS sequence"/>
</dbReference>
<proteinExistence type="predicted"/>
<keyword evidence="1" id="KW-1133">Transmembrane helix</keyword>
<dbReference type="Pfam" id="PF06161">
    <property type="entry name" value="DUF975"/>
    <property type="match status" value="1"/>
</dbReference>
<protein>
    <recommendedName>
        <fullName evidence="4">Integral membrane protein</fullName>
    </recommendedName>
</protein>
<evidence type="ECO:0000313" key="2">
    <source>
        <dbReference type="EMBL" id="RSU08644.1"/>
    </source>
</evidence>
<organism evidence="2 3">
    <name type="scientific">Vagococcus entomophilus</name>
    <dbReference type="NCBI Taxonomy" id="1160095"/>
    <lineage>
        <taxon>Bacteria</taxon>
        <taxon>Bacillati</taxon>
        <taxon>Bacillota</taxon>
        <taxon>Bacilli</taxon>
        <taxon>Lactobacillales</taxon>
        <taxon>Enterococcaceae</taxon>
        <taxon>Vagococcus</taxon>
    </lineage>
</organism>
<keyword evidence="1" id="KW-0472">Membrane</keyword>
<dbReference type="AlphaFoldDB" id="A0A430AL04"/>
<keyword evidence="3" id="KW-1185">Reference proteome</keyword>
<dbReference type="EMBL" id="NGJZ01000001">
    <property type="protein sequence ID" value="RSU08644.1"/>
    <property type="molecule type" value="Genomic_DNA"/>
</dbReference>
<keyword evidence="1" id="KW-0812">Transmembrane</keyword>